<gene>
    <name evidence="1" type="ORF">HMJGLFMP_00026</name>
</gene>
<organism evidence="1">
    <name type="scientific">Candidatus Methanophagaceae archaeon ANME-1 ERB6</name>
    <dbReference type="NCBI Taxonomy" id="2759912"/>
    <lineage>
        <taxon>Archaea</taxon>
        <taxon>Methanobacteriati</taxon>
        <taxon>Methanobacteriota</taxon>
        <taxon>Stenosarchaea group</taxon>
        <taxon>Methanomicrobia</taxon>
        <taxon>Candidatus Methanophagales</taxon>
        <taxon>Candidatus Methanophagaceae</taxon>
    </lineage>
</organism>
<accession>A0A7G9YS00</accession>
<protein>
    <recommendedName>
        <fullName evidence="2">ISAzo13 family transposase</fullName>
    </recommendedName>
</protein>
<sequence>MDKQDKYGLWLKVWSSANEVQKRQIAAVKALELGWGGITTVETLTGMSHTTIRKGIQELWNVDEIKRKRIRRIGSGRKKIEIKDQKVIEDLEKIMDKNTAGDPMSLLKWTNKSTYKISEELKKLGYDICPNTVGRLLKEQDYSLQANVKTIEGSSSPERDEQFKYINKQVKKFIKLGEPVISVDTKKRERVGNFKNNGRTWEKKGQPKEVNVYDFPSLGIGMAIPYGIYDVFRNNGFVNVGLSYDTSEFAAESIRQWWNLMGKIHYPDLKCLLICADGGGSNGSRRRGWKFFLQELADEMEIPISVCHLPPRTSKWNKIEHRLFSFISMNWKGKPLVNYETIINLISSTTTKAGLTVV</sequence>
<evidence type="ECO:0000313" key="1">
    <source>
        <dbReference type="EMBL" id="QNO50784.1"/>
    </source>
</evidence>
<dbReference type="Pfam" id="PF07592">
    <property type="entry name" value="DDE_Tnp_ISAZ013"/>
    <property type="match status" value="1"/>
</dbReference>
<dbReference type="AlphaFoldDB" id="A0A7G9YS00"/>
<dbReference type="InterPro" id="IPR011518">
    <property type="entry name" value="Transposase_36"/>
</dbReference>
<name>A0A7G9YS00_9EURY</name>
<dbReference type="NCBIfam" id="NF033519">
    <property type="entry name" value="transpos_ISAzo13"/>
    <property type="match status" value="1"/>
</dbReference>
<dbReference type="EMBL" id="MT631451">
    <property type="protein sequence ID" value="QNO50784.1"/>
    <property type="molecule type" value="Genomic_DNA"/>
</dbReference>
<proteinExistence type="predicted"/>
<evidence type="ECO:0008006" key="2">
    <source>
        <dbReference type="Google" id="ProtNLM"/>
    </source>
</evidence>
<reference evidence="1" key="1">
    <citation type="submission" date="2020-06" db="EMBL/GenBank/DDBJ databases">
        <title>Unique genomic features of the anaerobic methanotrophic archaea.</title>
        <authorList>
            <person name="Chadwick G.L."/>
            <person name="Skennerton C.T."/>
            <person name="Laso-Perez R."/>
            <person name="Leu A.O."/>
            <person name="Speth D.R."/>
            <person name="Yu H."/>
            <person name="Morgan-Lang C."/>
            <person name="Hatzenpichler R."/>
            <person name="Goudeau D."/>
            <person name="Malmstrom R."/>
            <person name="Brazelton W.J."/>
            <person name="Woyke T."/>
            <person name="Hallam S.J."/>
            <person name="Tyson G.W."/>
            <person name="Wegener G."/>
            <person name="Boetius A."/>
            <person name="Orphan V."/>
        </authorList>
    </citation>
    <scope>NUCLEOTIDE SEQUENCE</scope>
</reference>